<protein>
    <submittedName>
        <fullName evidence="1">Uncharacterized protein</fullName>
    </submittedName>
</protein>
<dbReference type="AlphaFoldDB" id="G2TK17"/>
<dbReference type="EMBL" id="CP003056">
    <property type="protein sequence ID" value="AEP01018.1"/>
    <property type="molecule type" value="Genomic_DNA"/>
</dbReference>
<sequence length="45" mass="4938">MNAAGEQIGVKDQHLLRSVVTWYEANAFGIPKSGSNQLFIVTTMN</sequence>
<proteinExistence type="predicted"/>
<accession>G2TK17</accession>
<dbReference type="Proteomes" id="UP000009283">
    <property type="component" value="Chromosome"/>
</dbReference>
<organism evidence="1 2">
    <name type="scientific">Heyndrickxia coagulans 36D1</name>
    <dbReference type="NCBI Taxonomy" id="345219"/>
    <lineage>
        <taxon>Bacteria</taxon>
        <taxon>Bacillati</taxon>
        <taxon>Bacillota</taxon>
        <taxon>Bacilli</taxon>
        <taxon>Bacillales</taxon>
        <taxon>Bacillaceae</taxon>
        <taxon>Heyndrickxia</taxon>
    </lineage>
</organism>
<dbReference type="HOGENOM" id="CLU_3195966_0_0_9"/>
<evidence type="ECO:0000313" key="1">
    <source>
        <dbReference type="EMBL" id="AEP01018.1"/>
    </source>
</evidence>
<evidence type="ECO:0000313" key="2">
    <source>
        <dbReference type="Proteomes" id="UP000009283"/>
    </source>
</evidence>
<reference evidence="1 2" key="1">
    <citation type="journal article" date="2011" name="Stand. Genomic Sci.">
        <title>Complete Genome Sequence of a thermotolerant sporogenic lactic acid bacterium, Bacillus coagulans strain 36D1.</title>
        <authorList>
            <person name="Rhee M.S."/>
            <person name="Moritz B.E."/>
            <person name="Xie G."/>
            <person name="Glavina Del Rio T."/>
            <person name="Dalin E."/>
            <person name="Tice H."/>
            <person name="Bruce D."/>
            <person name="Goodwin L."/>
            <person name="Chertkov O."/>
            <person name="Brettin T."/>
            <person name="Han C."/>
            <person name="Detter C."/>
            <person name="Pitluck S."/>
            <person name="Land M.L."/>
            <person name="Patel M."/>
            <person name="Ou M."/>
            <person name="Harbrucker R."/>
            <person name="Ingram L.O."/>
            <person name="Shanmugam K.T."/>
        </authorList>
    </citation>
    <scope>NUCLEOTIDE SEQUENCE [LARGE SCALE GENOMIC DNA]</scope>
    <source>
        <strain evidence="1 2">36D1</strain>
    </source>
</reference>
<gene>
    <name evidence="1" type="ORF">Bcoa_1831</name>
</gene>
<dbReference type="KEGG" id="bag:Bcoa_1831"/>
<name>G2TK17_HEYCO</name>